<name>A0A976RSY5_9LACO</name>
<evidence type="ECO:0000259" key="1">
    <source>
        <dbReference type="Pfam" id="PF08349"/>
    </source>
</evidence>
<organism evidence="2 3">
    <name type="scientific">Nicoliella spurrieriana</name>
    <dbReference type="NCBI Taxonomy" id="2925830"/>
    <lineage>
        <taxon>Bacteria</taxon>
        <taxon>Bacillati</taxon>
        <taxon>Bacillota</taxon>
        <taxon>Bacilli</taxon>
        <taxon>Lactobacillales</taxon>
        <taxon>Lactobacillaceae</taxon>
        <taxon>Nicoliella</taxon>
    </lineage>
</organism>
<accession>A0A976RSY5</accession>
<keyword evidence="3" id="KW-1185">Reference proteome</keyword>
<dbReference type="RefSeq" id="WP_260117141.1">
    <property type="nucleotide sequence ID" value="NZ_CP093361.1"/>
</dbReference>
<feature type="domain" description="DUF1722" evidence="1">
    <location>
        <begin position="12"/>
        <end position="120"/>
    </location>
</feature>
<evidence type="ECO:0000313" key="2">
    <source>
        <dbReference type="EMBL" id="UQS87335.1"/>
    </source>
</evidence>
<protein>
    <submittedName>
        <fullName evidence="2">YbgA family protein</fullName>
    </submittedName>
</protein>
<reference evidence="2" key="1">
    <citation type="journal article" date="2022" name="Int. J. Syst. Evol. Microbiol.">
        <title>Apilactobacillus apisilvae sp. nov., Nicolia spurrieriana gen. nov. sp. nov., Bombilactobacillus folatiphilus sp. nov. and Bombilactobacillus thymidiniphilus sp. nov., four new lactic acid bacterial isolates from stingless bees Tetragonula carbonaria and Austroplebeia australis.</title>
        <authorList>
            <person name="Oliphant S.A."/>
            <person name="Watson-Haigh N.S."/>
            <person name="Sumby K.M."/>
            <person name="Gardner J."/>
            <person name="Groom S."/>
            <person name="Jiranek V."/>
        </authorList>
    </citation>
    <scope>NUCLEOTIDE SEQUENCE</scope>
    <source>
        <strain evidence="2">SGEP1_A5</strain>
    </source>
</reference>
<dbReference type="Pfam" id="PF08349">
    <property type="entry name" value="DUF1722"/>
    <property type="match status" value="1"/>
</dbReference>
<evidence type="ECO:0000313" key="3">
    <source>
        <dbReference type="Proteomes" id="UP000831181"/>
    </source>
</evidence>
<proteinExistence type="predicted"/>
<dbReference type="EMBL" id="CP093361">
    <property type="protein sequence ID" value="UQS87335.1"/>
    <property type="molecule type" value="Genomic_DNA"/>
</dbReference>
<dbReference type="KEGG" id="lbe:MOO44_04040"/>
<gene>
    <name evidence="2" type="ORF">MOO44_04040</name>
</gene>
<sequence>MQQWQSEWAHNKYWVMAHSQQAYNRIRTLARNNDWTPDKQAEYQQIIRDLDHQPPTKATLTTAYQHVWGYLKKNATQAERDRYVYLLAKLTPSDDELGSFLVDLTDQYQVKYLLKSRLIQDLRNDCD</sequence>
<dbReference type="InterPro" id="IPR013560">
    <property type="entry name" value="DUF1722"/>
</dbReference>
<dbReference type="AlphaFoldDB" id="A0A976RSY5"/>
<dbReference type="Proteomes" id="UP000831181">
    <property type="component" value="Chromosome"/>
</dbReference>